<comment type="caution">
    <text evidence="1">The sequence shown here is derived from an EMBL/GenBank/DDBJ whole genome shotgun (WGS) entry which is preliminary data.</text>
</comment>
<proteinExistence type="predicted"/>
<dbReference type="InterPro" id="IPR006522">
    <property type="entry name" value="Phage_virion_morphogenesis"/>
</dbReference>
<name>A0A846X3U1_9ACTN</name>
<evidence type="ECO:0000313" key="2">
    <source>
        <dbReference type="Proteomes" id="UP000582646"/>
    </source>
</evidence>
<dbReference type="AlphaFoldDB" id="A0A846X3U1"/>
<evidence type="ECO:0008006" key="3">
    <source>
        <dbReference type="Google" id="ProtNLM"/>
    </source>
</evidence>
<evidence type="ECO:0000313" key="1">
    <source>
        <dbReference type="EMBL" id="NKY18862.1"/>
    </source>
</evidence>
<keyword evidence="2" id="KW-1185">Reference proteome</keyword>
<dbReference type="EMBL" id="JAAXOQ010000012">
    <property type="protein sequence ID" value="NKY18862.1"/>
    <property type="molecule type" value="Genomic_DNA"/>
</dbReference>
<dbReference type="Proteomes" id="UP000582646">
    <property type="component" value="Unassembled WGS sequence"/>
</dbReference>
<dbReference type="Pfam" id="PF05069">
    <property type="entry name" value="Phage_tail_S"/>
    <property type="match status" value="1"/>
</dbReference>
<reference evidence="1 2" key="1">
    <citation type="submission" date="2020-04" db="EMBL/GenBank/DDBJ databases">
        <title>MicrobeNet Type strains.</title>
        <authorList>
            <person name="Nicholson A.C."/>
        </authorList>
    </citation>
    <scope>NUCLEOTIDE SEQUENCE [LARGE SCALE GENOMIC DNA]</scope>
    <source>
        <strain evidence="1 2">DSM 44113</strain>
    </source>
</reference>
<sequence>MTATTLSVEVEGADEVALALRRIGADVHDLKPVMSDVGDYLKDFFAGEVFASRGGVIGHPWARLSPVYAAQKARKYAGRGVLVATGEMQRSFISNAAPMQVEITNTARHFVYHQSDAARRILPYRPMMDVRSGDTRYDRIVEMLVAHVAKAIKENT</sequence>
<accession>A0A846X3U1</accession>
<organism evidence="1 2">
    <name type="scientific">Tsukamurella spumae</name>
    <dbReference type="NCBI Taxonomy" id="44753"/>
    <lineage>
        <taxon>Bacteria</taxon>
        <taxon>Bacillati</taxon>
        <taxon>Actinomycetota</taxon>
        <taxon>Actinomycetes</taxon>
        <taxon>Mycobacteriales</taxon>
        <taxon>Tsukamurellaceae</taxon>
        <taxon>Tsukamurella</taxon>
    </lineage>
</organism>
<gene>
    <name evidence="1" type="ORF">HF999_10830</name>
</gene>
<protein>
    <recommendedName>
        <fullName evidence="3">Phage virion morphogenesis protein</fullName>
    </recommendedName>
</protein>
<dbReference type="RefSeq" id="WP_168545888.1">
    <property type="nucleotide sequence ID" value="NZ_BAAAKS010000005.1"/>
</dbReference>